<dbReference type="GO" id="GO:0009235">
    <property type="term" value="P:cobalamin metabolic process"/>
    <property type="evidence" value="ECO:0007669"/>
    <property type="project" value="InterPro"/>
</dbReference>
<protein>
    <submittedName>
        <fullName evidence="3">Methylmalonic aciduria and homocystinuria type D protein, mitochondrial</fullName>
    </submittedName>
</protein>
<dbReference type="AlphaFoldDB" id="A0A1S3IFC3"/>
<feature type="coiled-coil region" evidence="1">
    <location>
        <begin position="216"/>
        <end position="247"/>
    </location>
</feature>
<evidence type="ECO:0000313" key="2">
    <source>
        <dbReference type="Proteomes" id="UP000085678"/>
    </source>
</evidence>
<dbReference type="STRING" id="7574.A0A1S3IFC3"/>
<dbReference type="KEGG" id="lak:106163721"/>
<dbReference type="RefSeq" id="XP_013396843.1">
    <property type="nucleotide sequence ID" value="XM_013541389.1"/>
</dbReference>
<dbReference type="GeneID" id="106163721"/>
<reference evidence="3" key="1">
    <citation type="submission" date="2025-08" db="UniProtKB">
        <authorList>
            <consortium name="RefSeq"/>
        </authorList>
    </citation>
    <scope>IDENTIFICATION</scope>
    <source>
        <tissue evidence="3">Gonads</tissue>
    </source>
</reference>
<dbReference type="InterPro" id="IPR019362">
    <property type="entry name" value="MMADHC"/>
</dbReference>
<dbReference type="Proteomes" id="UP000085678">
    <property type="component" value="Unplaced"/>
</dbReference>
<dbReference type="PANTHER" id="PTHR13192">
    <property type="entry name" value="MY011 PROTEIN"/>
    <property type="match status" value="1"/>
</dbReference>
<keyword evidence="2" id="KW-1185">Reference proteome</keyword>
<dbReference type="OrthoDB" id="10263782at2759"/>
<sequence>MASRLICGAKKRLVTYLPDFKCAIKHVKAFSSMQSKIKTQTHGLSFGPDGDPVLWPDMALGPFADSPQFPLPGFTGVNLEELGVNPQEARARLIPLTGPEGLTIMRTVLQGGLHGLSIGHRGDKLPSTLEMEKLHRAQQHMMEKYISQLEERFEKEDDLYDSEYEGYDMSSTSLPKFECEVHDCPNQRYEIVNANFVDLFPGKNLQEGPFTAVTITLKTENDMSAYNEDVEEEREELLDQFHDLAQVMCEALKGKGYWADFIDPSSGRPYYGDFTNATLFETDERYKHFGFDIDDAGCCKVISHPLWGTRVFVGCLFTNAPSDDPIHKSMLMELKTLEEKEPVMAPDEPPAKT</sequence>
<accession>A0A1S3IFC3</accession>
<evidence type="ECO:0000256" key="1">
    <source>
        <dbReference type="SAM" id="Coils"/>
    </source>
</evidence>
<organism evidence="2 3">
    <name type="scientific">Lingula anatina</name>
    <name type="common">Brachiopod</name>
    <name type="synonym">Lingula unguis</name>
    <dbReference type="NCBI Taxonomy" id="7574"/>
    <lineage>
        <taxon>Eukaryota</taxon>
        <taxon>Metazoa</taxon>
        <taxon>Spiralia</taxon>
        <taxon>Lophotrochozoa</taxon>
        <taxon>Brachiopoda</taxon>
        <taxon>Linguliformea</taxon>
        <taxon>Lingulata</taxon>
        <taxon>Lingulida</taxon>
        <taxon>Linguloidea</taxon>
        <taxon>Lingulidae</taxon>
        <taxon>Lingula</taxon>
    </lineage>
</organism>
<dbReference type="Pfam" id="PF10229">
    <property type="entry name" value="MMADHC"/>
    <property type="match status" value="1"/>
</dbReference>
<dbReference type="PANTHER" id="PTHR13192:SF3">
    <property type="entry name" value="COBALAMIN TRAFFICKING PROTEIN CBLD"/>
    <property type="match status" value="1"/>
</dbReference>
<gene>
    <name evidence="3" type="primary">LOC106163721</name>
</gene>
<proteinExistence type="predicted"/>
<dbReference type="InParanoid" id="A0A1S3IFC3"/>
<name>A0A1S3IFC3_LINAN</name>
<evidence type="ECO:0000313" key="3">
    <source>
        <dbReference type="RefSeq" id="XP_013396843.1"/>
    </source>
</evidence>
<keyword evidence="1" id="KW-0175">Coiled coil</keyword>